<feature type="transmembrane region" description="Helical" evidence="25">
    <location>
        <begin position="77"/>
        <end position="97"/>
    </location>
</feature>
<evidence type="ECO:0000256" key="15">
    <source>
        <dbReference type="ARBA" id="ARBA00044899"/>
    </source>
</evidence>
<evidence type="ECO:0000256" key="20">
    <source>
        <dbReference type="ARBA" id="ARBA00044924"/>
    </source>
</evidence>
<comment type="subcellular location">
    <subcellularLocation>
        <location evidence="1">Lysosome membrane</location>
        <topology evidence="1">Multi-pass membrane protein</topology>
    </subcellularLocation>
</comment>
<keyword evidence="7" id="KW-0458">Lysosome</keyword>
<sequence>MSFRQTRWRFLAVSLAALILLGNNYSFDNPQALQTQIQQQLGINIIQFNLLYSVFALPNIFLTILGGMIIDRLGVRFGIFTFTLIVTIGQLIIALGGKFNQYSLMLLGRAIFGVASENLIIAQSTFVSLWFKGTELATVRYSNLIQAMGIIMTVPELGGALNSLLTPLIYNSSQKLSVPLFVSVGFCLFSFCCGVVLVYLDKYAEKYDQRCEQQV</sequence>
<evidence type="ECO:0000256" key="10">
    <source>
        <dbReference type="ARBA" id="ARBA00044881"/>
    </source>
</evidence>
<reference evidence="28 29" key="1">
    <citation type="journal article" date="2006" name="Nature">
        <title>Global trends of whole-genome duplications revealed by the ciliate Paramecium tetraurelia.</title>
        <authorList>
            <consortium name="Genoscope"/>
            <person name="Aury J.-M."/>
            <person name="Jaillon O."/>
            <person name="Duret L."/>
            <person name="Noel B."/>
            <person name="Jubin C."/>
            <person name="Porcel B.M."/>
            <person name="Segurens B."/>
            <person name="Daubin V."/>
            <person name="Anthouard V."/>
            <person name="Aiach N."/>
            <person name="Arnaiz O."/>
            <person name="Billaut A."/>
            <person name="Beisson J."/>
            <person name="Blanc I."/>
            <person name="Bouhouche K."/>
            <person name="Camara F."/>
            <person name="Duharcourt S."/>
            <person name="Guigo R."/>
            <person name="Gogendeau D."/>
            <person name="Katinka M."/>
            <person name="Keller A.-M."/>
            <person name="Kissmehl R."/>
            <person name="Klotz C."/>
            <person name="Koll F."/>
            <person name="Le Moue A."/>
            <person name="Lepere C."/>
            <person name="Malinsky S."/>
            <person name="Nowacki M."/>
            <person name="Nowak J.K."/>
            <person name="Plattner H."/>
            <person name="Poulain J."/>
            <person name="Ruiz F."/>
            <person name="Serrano V."/>
            <person name="Zagulski M."/>
            <person name="Dessen P."/>
            <person name="Betermier M."/>
            <person name="Weissenbach J."/>
            <person name="Scarpelli C."/>
            <person name="Schachter V."/>
            <person name="Sperling L."/>
            <person name="Meyer E."/>
            <person name="Cohen J."/>
            <person name="Wincker P."/>
        </authorList>
    </citation>
    <scope>NUCLEOTIDE SEQUENCE [LARGE SCALE GENOMIC DNA]</scope>
    <source>
        <strain evidence="28 29">Stock d4-2</strain>
    </source>
</reference>
<comment type="subunit">
    <text evidence="24">Homodimer. Interacts with lysosomal protein GLMP (via lumenal domain); the interaction starts while both proteins are still in the endoplasmic reticulum and is required for stabilization of MFSD1 in lysosomes but has no direct effect on its targeting to lysosomes or transporter activity.</text>
</comment>
<protein>
    <recommendedName>
        <fullName evidence="21">Lysosomal dipeptide transporter MFSD1</fullName>
    </recommendedName>
    <alternativeName>
        <fullName evidence="22">Major facilitator superfamily domain-containing protein 1</fullName>
    </alternativeName>
</protein>
<evidence type="ECO:0000256" key="2">
    <source>
        <dbReference type="ARBA" id="ARBA00008335"/>
    </source>
</evidence>
<dbReference type="SUPFAM" id="SSF103473">
    <property type="entry name" value="MFS general substrate transporter"/>
    <property type="match status" value="1"/>
</dbReference>
<evidence type="ECO:0000256" key="22">
    <source>
        <dbReference type="ARBA" id="ARBA00045018"/>
    </source>
</evidence>
<keyword evidence="6 25" id="KW-0472">Membrane</keyword>
<keyword evidence="5 25" id="KW-1133">Transmembrane helix</keyword>
<evidence type="ECO:0000256" key="21">
    <source>
        <dbReference type="ARBA" id="ARBA00044985"/>
    </source>
</evidence>
<evidence type="ECO:0000256" key="12">
    <source>
        <dbReference type="ARBA" id="ARBA00044891"/>
    </source>
</evidence>
<evidence type="ECO:0000256" key="16">
    <source>
        <dbReference type="ARBA" id="ARBA00044900"/>
    </source>
</evidence>
<evidence type="ECO:0000313" key="28">
    <source>
        <dbReference type="EMBL" id="CAK60130.1"/>
    </source>
</evidence>
<evidence type="ECO:0000313" key="29">
    <source>
        <dbReference type="Proteomes" id="UP000000600"/>
    </source>
</evidence>
<evidence type="ECO:0000256" key="18">
    <source>
        <dbReference type="ARBA" id="ARBA00044912"/>
    </source>
</evidence>
<evidence type="ECO:0000256" key="5">
    <source>
        <dbReference type="ARBA" id="ARBA00022989"/>
    </source>
</evidence>
<dbReference type="InterPro" id="IPR011701">
    <property type="entry name" value="MFS"/>
</dbReference>
<dbReference type="GO" id="GO:0005765">
    <property type="term" value="C:lysosomal membrane"/>
    <property type="evidence" value="ECO:0007669"/>
    <property type="project" value="UniProtKB-SubCell"/>
</dbReference>
<keyword evidence="3" id="KW-0813">Transport</keyword>
<dbReference type="RefSeq" id="XP_001427528.1">
    <property type="nucleotide sequence ID" value="XM_001427491.1"/>
</dbReference>
<comment type="catalytic activity">
    <reaction evidence="11">
        <text>L-alpha-aminoacyl-L-histidine(out) = L-alpha-aminoacyl-L-histidine(in)</text>
        <dbReference type="Rhea" id="RHEA:79375"/>
        <dbReference type="ChEBI" id="CHEBI:229967"/>
    </reaction>
</comment>
<comment type="catalytic activity">
    <reaction evidence="19">
        <text>L-alanyl-L-lysine(out) = L-alanyl-L-lysine(in)</text>
        <dbReference type="Rhea" id="RHEA:79415"/>
        <dbReference type="ChEBI" id="CHEBI:192470"/>
    </reaction>
</comment>
<evidence type="ECO:0000256" key="14">
    <source>
        <dbReference type="ARBA" id="ARBA00044898"/>
    </source>
</evidence>
<proteinExistence type="inferred from homology"/>
<dbReference type="HOGENOM" id="CLU_1285464_0_0_1"/>
<comment type="catalytic activity">
    <reaction evidence="18">
        <text>L-histidyl-L-alpha-amino acid(out) = L-histidyl-L-alpha-amino acid(in)</text>
        <dbReference type="Rhea" id="RHEA:79379"/>
        <dbReference type="ChEBI" id="CHEBI:229964"/>
    </reaction>
</comment>
<dbReference type="Proteomes" id="UP000000600">
    <property type="component" value="Unassembled WGS sequence"/>
</dbReference>
<feature type="transmembrane region" description="Helical" evidence="25">
    <location>
        <begin position="109"/>
        <end position="131"/>
    </location>
</feature>
<evidence type="ECO:0000256" key="17">
    <source>
        <dbReference type="ARBA" id="ARBA00044903"/>
    </source>
</evidence>
<dbReference type="InterPro" id="IPR036259">
    <property type="entry name" value="MFS_trans_sf"/>
</dbReference>
<gene>
    <name evidence="28" type="ORF">GSPATT00030768001</name>
</gene>
<comment type="catalytic activity">
    <reaction evidence="20">
        <text>L-lysyl-glycine(out) = L-lysyl-glycine(in)</text>
        <dbReference type="Rhea" id="RHEA:79407"/>
        <dbReference type="ChEBI" id="CHEBI:191202"/>
    </reaction>
</comment>
<evidence type="ECO:0000256" key="19">
    <source>
        <dbReference type="ARBA" id="ARBA00044919"/>
    </source>
</evidence>
<dbReference type="STRING" id="5888.A0BNL3"/>
<keyword evidence="4 25" id="KW-0812">Transmembrane</keyword>
<evidence type="ECO:0000256" key="3">
    <source>
        <dbReference type="ARBA" id="ARBA00022448"/>
    </source>
</evidence>
<dbReference type="GO" id="GO:0022857">
    <property type="term" value="F:transmembrane transporter activity"/>
    <property type="evidence" value="ECO:0007669"/>
    <property type="project" value="InterPro"/>
</dbReference>
<dbReference type="KEGG" id="ptm:GSPATT00030768001"/>
<dbReference type="OrthoDB" id="424834at2759"/>
<evidence type="ECO:0000256" key="6">
    <source>
        <dbReference type="ARBA" id="ARBA00023136"/>
    </source>
</evidence>
<evidence type="ECO:0000256" key="11">
    <source>
        <dbReference type="ARBA" id="ARBA00044884"/>
    </source>
</evidence>
<comment type="catalytic activity">
    <reaction evidence="16">
        <text>L-lysyl-L-lysine(out) = L-lysyl-L-lysine(in)</text>
        <dbReference type="Rhea" id="RHEA:79403"/>
        <dbReference type="ChEBI" id="CHEBI:229956"/>
    </reaction>
</comment>
<feature type="transmembrane region" description="Helical" evidence="25">
    <location>
        <begin position="50"/>
        <end position="70"/>
    </location>
</feature>
<comment type="similarity">
    <text evidence="2">Belongs to the major facilitator superfamily.</text>
</comment>
<comment type="catalytic activity">
    <reaction evidence="15">
        <text>L-arginyl-L-alpha-amino acid(out) = L-arginyl-L-alpha-amino acid(in)</text>
        <dbReference type="Rhea" id="RHEA:79371"/>
        <dbReference type="ChEBI" id="CHEBI:84315"/>
    </reaction>
</comment>
<accession>A0BNL3</accession>
<evidence type="ECO:0000256" key="4">
    <source>
        <dbReference type="ARBA" id="ARBA00022692"/>
    </source>
</evidence>
<dbReference type="EMBL" id="CT868007">
    <property type="protein sequence ID" value="CAK60130.1"/>
    <property type="molecule type" value="Genomic_DNA"/>
</dbReference>
<comment type="function">
    <text evidence="23">Lysosomal dipeptide uniporter that selectively exports lysine, arginine or histidine-containing dipeptides with a net positive charge from the lysosome lumen into the cytosol. Could play a role in a specific type of protein O-glycosylation indirectly regulating macrophages migration and tissue invasion. Also essential for liver homeostasis.</text>
</comment>
<evidence type="ECO:0000256" key="25">
    <source>
        <dbReference type="SAM" id="Phobius"/>
    </source>
</evidence>
<keyword evidence="26" id="KW-0732">Signal</keyword>
<comment type="catalytic activity">
    <reaction evidence="12">
        <text>L-lysyl-L-alpha-amino acid(out) = L-lysyl-L-alpha-amino acid(in)</text>
        <dbReference type="Rhea" id="RHEA:79387"/>
        <dbReference type="ChEBI" id="CHEBI:229965"/>
    </reaction>
</comment>
<comment type="catalytic activity">
    <reaction evidence="14">
        <text>L-aspartyl-L-lysine(out) = L-aspartyl-L-lysine(in)</text>
        <dbReference type="Rhea" id="RHEA:79411"/>
        <dbReference type="ChEBI" id="CHEBI:229953"/>
    </reaction>
</comment>
<dbReference type="eggNOG" id="KOG4686">
    <property type="taxonomic scope" value="Eukaryota"/>
</dbReference>
<dbReference type="InterPro" id="IPR052187">
    <property type="entry name" value="MFSD1"/>
</dbReference>
<dbReference type="Gene3D" id="1.20.1250.20">
    <property type="entry name" value="MFS general substrate transporter like domains"/>
    <property type="match status" value="1"/>
</dbReference>
<evidence type="ECO:0000259" key="27">
    <source>
        <dbReference type="PROSITE" id="PS50850"/>
    </source>
</evidence>
<evidence type="ECO:0000256" key="7">
    <source>
        <dbReference type="ARBA" id="ARBA00023228"/>
    </source>
</evidence>
<keyword evidence="29" id="KW-1185">Reference proteome</keyword>
<dbReference type="InParanoid" id="A0BNL3"/>
<feature type="domain" description="Major facilitator superfamily (MFS) profile" evidence="27">
    <location>
        <begin position="10"/>
        <end position="215"/>
    </location>
</feature>
<dbReference type="PANTHER" id="PTHR23512:SF3">
    <property type="entry name" value="MAJOR FACILITATOR SUPERFAMILY DOMAIN-CONTAINING PROTEIN 1"/>
    <property type="match status" value="1"/>
</dbReference>
<dbReference type="PROSITE" id="PS50850">
    <property type="entry name" value="MFS"/>
    <property type="match status" value="1"/>
</dbReference>
<evidence type="ECO:0000256" key="26">
    <source>
        <dbReference type="SAM" id="SignalP"/>
    </source>
</evidence>
<dbReference type="Pfam" id="PF07690">
    <property type="entry name" value="MFS_1"/>
    <property type="match status" value="1"/>
</dbReference>
<comment type="catalytic activity">
    <reaction evidence="9">
        <text>L-histidyl-glycine(out) = L-histidyl-glycine(in)</text>
        <dbReference type="Rhea" id="RHEA:79395"/>
        <dbReference type="ChEBI" id="CHEBI:229957"/>
    </reaction>
</comment>
<comment type="catalytic activity">
    <reaction evidence="10">
        <text>L-alpha-aminoacyl-L-arginine(out) = L-alpha-aminoacyl-L-arginine(in)</text>
        <dbReference type="Rhea" id="RHEA:79367"/>
        <dbReference type="ChEBI" id="CHEBI:229968"/>
    </reaction>
</comment>
<organism evidence="28 29">
    <name type="scientific">Paramecium tetraurelia</name>
    <dbReference type="NCBI Taxonomy" id="5888"/>
    <lineage>
        <taxon>Eukaryota</taxon>
        <taxon>Sar</taxon>
        <taxon>Alveolata</taxon>
        <taxon>Ciliophora</taxon>
        <taxon>Intramacronucleata</taxon>
        <taxon>Oligohymenophorea</taxon>
        <taxon>Peniculida</taxon>
        <taxon>Parameciidae</taxon>
        <taxon>Paramecium</taxon>
    </lineage>
</organism>
<feature type="signal peptide" evidence="26">
    <location>
        <begin position="1"/>
        <end position="26"/>
    </location>
</feature>
<feature type="transmembrane region" description="Helical" evidence="25">
    <location>
        <begin position="176"/>
        <end position="200"/>
    </location>
</feature>
<dbReference type="GeneID" id="5013322"/>
<evidence type="ECO:0000256" key="24">
    <source>
        <dbReference type="ARBA" id="ARBA00046376"/>
    </source>
</evidence>
<feature type="chain" id="PRO_5002623022" description="Lysosomal dipeptide transporter MFSD1" evidence="26">
    <location>
        <begin position="27"/>
        <end position="215"/>
    </location>
</feature>
<dbReference type="PANTHER" id="PTHR23512">
    <property type="entry name" value="MAJOR FACILITATOR SUPERFAMILY DOMAIN-CONTAINING PROTEIN 1"/>
    <property type="match status" value="1"/>
</dbReference>
<dbReference type="OMA" id="THPFWIM"/>
<name>A0BNL3_PARTE</name>
<comment type="catalytic activity">
    <reaction evidence="8">
        <text>L-lysyl-L-alanine(out) = L-lysyl-L-alanine(in)</text>
        <dbReference type="Rhea" id="RHEA:79399"/>
        <dbReference type="ChEBI" id="CHEBI:229954"/>
    </reaction>
</comment>
<evidence type="ECO:0000256" key="23">
    <source>
        <dbReference type="ARBA" id="ARBA00045709"/>
    </source>
</evidence>
<comment type="catalytic activity">
    <reaction evidence="17">
        <text>L-arginyl-glycine(out) = L-arginyl-glycine(in)</text>
        <dbReference type="Rhea" id="RHEA:79391"/>
        <dbReference type="ChEBI" id="CHEBI:229955"/>
    </reaction>
</comment>
<evidence type="ECO:0000256" key="1">
    <source>
        <dbReference type="ARBA" id="ARBA00004155"/>
    </source>
</evidence>
<dbReference type="InterPro" id="IPR020846">
    <property type="entry name" value="MFS_dom"/>
</dbReference>
<evidence type="ECO:0000256" key="9">
    <source>
        <dbReference type="ARBA" id="ARBA00044878"/>
    </source>
</evidence>
<dbReference type="AlphaFoldDB" id="A0BNL3"/>
<comment type="catalytic activity">
    <reaction evidence="13">
        <text>L-alpha-aminoacyl-L-lysine(out) = L-alpha-aminoacyl-L-lysine(in)</text>
        <dbReference type="Rhea" id="RHEA:79383"/>
        <dbReference type="ChEBI" id="CHEBI:229966"/>
    </reaction>
</comment>
<evidence type="ECO:0000256" key="8">
    <source>
        <dbReference type="ARBA" id="ARBA00044876"/>
    </source>
</evidence>
<evidence type="ECO:0000256" key="13">
    <source>
        <dbReference type="ARBA" id="ARBA00044893"/>
    </source>
</evidence>